<dbReference type="FunFam" id="1.50.10.10:FF:000020">
    <property type="entry name" value="Endoglucanase"/>
    <property type="match status" value="1"/>
</dbReference>
<evidence type="ECO:0000256" key="8">
    <source>
        <dbReference type="PROSITE-ProRule" id="PRU10059"/>
    </source>
</evidence>
<evidence type="ECO:0000256" key="6">
    <source>
        <dbReference type="ARBA" id="ARBA00023295"/>
    </source>
</evidence>
<evidence type="ECO:0000256" key="1">
    <source>
        <dbReference type="ARBA" id="ARBA00000966"/>
    </source>
</evidence>
<dbReference type="InterPro" id="IPR012341">
    <property type="entry name" value="6hp_glycosidase-like_sf"/>
</dbReference>
<dbReference type="OrthoDB" id="10257085at2759"/>
<evidence type="ECO:0000256" key="9">
    <source>
        <dbReference type="PROSITE-ProRule" id="PRU10060"/>
    </source>
</evidence>
<keyword evidence="3 8" id="KW-0378">Hydrolase</keyword>
<dbReference type="InterPro" id="IPR008928">
    <property type="entry name" value="6-hairpin_glycosidase_sf"/>
</dbReference>
<dbReference type="SUPFAM" id="SSF48208">
    <property type="entry name" value="Six-hairpin glycosidases"/>
    <property type="match status" value="1"/>
</dbReference>
<dbReference type="EC" id="3.2.1.4" evidence="10"/>
<feature type="active site" evidence="9">
    <location>
        <position position="497"/>
    </location>
</feature>
<dbReference type="Gramene" id="KQJ82838">
    <property type="protein sequence ID" value="KQJ82838"/>
    <property type="gene ID" value="BRADI_5g11310v3"/>
</dbReference>
<dbReference type="InterPro" id="IPR033126">
    <property type="entry name" value="Glyco_hydro_9_Asp/Glu_AS"/>
</dbReference>
<evidence type="ECO:0000313" key="13">
    <source>
        <dbReference type="EMBL" id="KQJ82838.1"/>
    </source>
</evidence>
<keyword evidence="7 8" id="KW-0624">Polysaccharide degradation</keyword>
<comment type="similarity">
    <text evidence="2 8 10">Belongs to the glycosyl hydrolase 9 (cellulase E) family.</text>
</comment>
<evidence type="ECO:0000256" key="5">
    <source>
        <dbReference type="ARBA" id="ARBA00023277"/>
    </source>
</evidence>
<dbReference type="PROSITE" id="PS00698">
    <property type="entry name" value="GH9_3"/>
    <property type="match status" value="1"/>
</dbReference>
<feature type="domain" description="Glycoside hydrolase family 9" evidence="12">
    <location>
        <begin position="45"/>
        <end position="510"/>
    </location>
</feature>
<protein>
    <recommendedName>
        <fullName evidence="10">Endoglucanase</fullName>
        <ecNumber evidence="10">3.2.1.4</ecNumber>
    </recommendedName>
</protein>
<keyword evidence="6 8" id="KW-0326">Glycosidase</keyword>
<evidence type="ECO:0000313" key="14">
    <source>
        <dbReference type="EnsemblPlants" id="KQJ82838"/>
    </source>
</evidence>
<dbReference type="GO" id="GO:0030245">
    <property type="term" value="P:cellulose catabolic process"/>
    <property type="evidence" value="ECO:0007669"/>
    <property type="project" value="UniProtKB-KW"/>
</dbReference>
<reference evidence="13" key="2">
    <citation type="submission" date="2017-06" db="EMBL/GenBank/DDBJ databases">
        <title>WGS assembly of Brachypodium distachyon.</title>
        <authorList>
            <consortium name="The International Brachypodium Initiative"/>
            <person name="Lucas S."/>
            <person name="Harmon-Smith M."/>
            <person name="Lail K."/>
            <person name="Tice H."/>
            <person name="Grimwood J."/>
            <person name="Bruce D."/>
            <person name="Barry K."/>
            <person name="Shu S."/>
            <person name="Lindquist E."/>
            <person name="Wang M."/>
            <person name="Pitluck S."/>
            <person name="Vogel J.P."/>
            <person name="Garvin D.F."/>
            <person name="Mockler T.C."/>
            <person name="Schmutz J."/>
            <person name="Rokhsar D."/>
            <person name="Bevan M.W."/>
        </authorList>
    </citation>
    <scope>NUCLEOTIDE SEQUENCE</scope>
    <source>
        <strain evidence="13">Bd21</strain>
    </source>
</reference>
<keyword evidence="4 10" id="KW-0136">Cellulose degradation</keyword>
<comment type="catalytic activity">
    <reaction evidence="1 10">
        <text>Endohydrolysis of (1-&gt;4)-beta-D-glucosidic linkages in cellulose, lichenin and cereal beta-D-glucans.</text>
        <dbReference type="EC" id="3.2.1.4"/>
    </reaction>
</comment>
<dbReference type="FunCoup" id="I1IY66">
    <property type="interactions" value="125"/>
</dbReference>
<dbReference type="Gene3D" id="1.50.10.10">
    <property type="match status" value="1"/>
</dbReference>
<sequence length="519" mass="55736">MSSVAPDQAASARSRAASSRAVVLLALFLVSFSGHVVLAAGHPDYADALAKSLLFFQGQRSGRLPPDQAVTWRSNSGMSDGSAANVDLTGGYYDGGDNVKFGFPMAFTTTMLSWSIIEYGGRMEAAGPGRVLHEARAAVRWGTDYLLKAAKATPGKLYVGVGDADADHRCWERPEDMDTPRTVYEVSASAPGSDVAGETAAALAAASMVFKAADPAYSRRLVAAARAVMAFAWQHQGKYSDHVGGGVGNYYPSYSGYKDELLWGSAWLLWATKNTSYLNDLIALGANDGIDMFSWDNKLAGARVLLSRRALVDKDKRLDPFRQQAEEFICRVLPNSISPSSTTPYTPGGLMHRADNANLQYAASASFLLVTYAKYMSVSNRASFSCQNQNGGQNQISARTLRALAKKQVDYVLGENPLGMSYMVGYGGERSPRRIHHRASSMPSVAARPARIGCQEGFESYFKAGGDNPNVLVGAVVGGPDQNDAFPDDRADYARSEPTTYTNAPLVGCLAYFAGSYKN</sequence>
<dbReference type="InterPro" id="IPR001701">
    <property type="entry name" value="Glyco_hydro_9"/>
</dbReference>
<evidence type="ECO:0000259" key="12">
    <source>
        <dbReference type="Pfam" id="PF00759"/>
    </source>
</evidence>
<dbReference type="Pfam" id="PF00759">
    <property type="entry name" value="Glyco_hydro_9"/>
    <property type="match status" value="1"/>
</dbReference>
<dbReference type="RefSeq" id="XP_003581278.3">
    <property type="nucleotide sequence ID" value="XM_003581230.4"/>
</dbReference>
<dbReference type="OMA" id="GGFQPFF"/>
<dbReference type="GeneID" id="100832217"/>
<keyword evidence="15" id="KW-1185">Reference proteome</keyword>
<evidence type="ECO:0000256" key="2">
    <source>
        <dbReference type="ARBA" id="ARBA00007072"/>
    </source>
</evidence>
<feature type="active site" evidence="9">
    <location>
        <position position="488"/>
    </location>
</feature>
<name>I1IY66_BRADI</name>
<feature type="chain" id="PRO_5014095678" description="Endoglucanase" evidence="11">
    <location>
        <begin position="40"/>
        <end position="519"/>
    </location>
</feature>
<organism evidence="13">
    <name type="scientific">Brachypodium distachyon</name>
    <name type="common">Purple false brome</name>
    <name type="synonym">Trachynia distachya</name>
    <dbReference type="NCBI Taxonomy" id="15368"/>
    <lineage>
        <taxon>Eukaryota</taxon>
        <taxon>Viridiplantae</taxon>
        <taxon>Streptophyta</taxon>
        <taxon>Embryophyta</taxon>
        <taxon>Tracheophyta</taxon>
        <taxon>Spermatophyta</taxon>
        <taxon>Magnoliopsida</taxon>
        <taxon>Liliopsida</taxon>
        <taxon>Poales</taxon>
        <taxon>Poaceae</taxon>
        <taxon>BOP clade</taxon>
        <taxon>Pooideae</taxon>
        <taxon>Stipodae</taxon>
        <taxon>Brachypodieae</taxon>
        <taxon>Brachypodium</taxon>
    </lineage>
</organism>
<feature type="active site" evidence="8">
    <location>
        <position position="436"/>
    </location>
</feature>
<dbReference type="HOGENOM" id="CLU_008926_1_2_1"/>
<keyword evidence="11" id="KW-0732">Signal</keyword>
<dbReference type="AlphaFoldDB" id="I1IY66"/>
<keyword evidence="5 8" id="KW-0119">Carbohydrate metabolism</keyword>
<evidence type="ECO:0000256" key="4">
    <source>
        <dbReference type="ARBA" id="ARBA00023001"/>
    </source>
</evidence>
<dbReference type="GO" id="GO:0008810">
    <property type="term" value="F:cellulase activity"/>
    <property type="evidence" value="ECO:0007669"/>
    <property type="project" value="UniProtKB-EC"/>
</dbReference>
<gene>
    <name evidence="14" type="primary">LOC100832217</name>
    <name evidence="13" type="ORF">BRADI_5g11310v3</name>
</gene>
<proteinExistence type="inferred from homology"/>
<evidence type="ECO:0000313" key="15">
    <source>
        <dbReference type="Proteomes" id="UP000008810"/>
    </source>
</evidence>
<evidence type="ECO:0000256" key="11">
    <source>
        <dbReference type="SAM" id="SignalP"/>
    </source>
</evidence>
<dbReference type="EnsemblPlants" id="KQJ82838">
    <property type="protein sequence ID" value="KQJ82838"/>
    <property type="gene ID" value="BRADI_5g11310v3"/>
</dbReference>
<dbReference type="eggNOG" id="ENOG502QRXS">
    <property type="taxonomic scope" value="Eukaryota"/>
</dbReference>
<feature type="signal peptide" evidence="11">
    <location>
        <begin position="1"/>
        <end position="39"/>
    </location>
</feature>
<accession>I1IY66</accession>
<dbReference type="InterPro" id="IPR018221">
    <property type="entry name" value="Glyco_hydro_9_His_AS"/>
</dbReference>
<dbReference type="PANTHER" id="PTHR22298">
    <property type="entry name" value="ENDO-1,4-BETA-GLUCANASE"/>
    <property type="match status" value="1"/>
</dbReference>
<reference evidence="14" key="3">
    <citation type="submission" date="2018-08" db="UniProtKB">
        <authorList>
            <consortium name="EnsemblPlants"/>
        </authorList>
    </citation>
    <scope>IDENTIFICATION</scope>
    <source>
        <strain evidence="14">cv. Bd21</strain>
    </source>
</reference>
<dbReference type="KEGG" id="bdi:100832217"/>
<dbReference type="EMBL" id="CM000884">
    <property type="protein sequence ID" value="KQJ82838.1"/>
    <property type="molecule type" value="Genomic_DNA"/>
</dbReference>
<dbReference type="PROSITE" id="PS00592">
    <property type="entry name" value="GH9_2"/>
    <property type="match status" value="1"/>
</dbReference>
<dbReference type="Proteomes" id="UP000008810">
    <property type="component" value="Chromosome 5"/>
</dbReference>
<dbReference type="STRING" id="15368.I1IY66"/>
<reference evidence="13 14" key="1">
    <citation type="journal article" date="2010" name="Nature">
        <title>Genome sequencing and analysis of the model grass Brachypodium distachyon.</title>
        <authorList>
            <consortium name="International Brachypodium Initiative"/>
        </authorList>
    </citation>
    <scope>NUCLEOTIDE SEQUENCE [LARGE SCALE GENOMIC DNA]</scope>
    <source>
        <strain evidence="13 14">Bd21</strain>
    </source>
</reference>
<evidence type="ECO:0000256" key="7">
    <source>
        <dbReference type="ARBA" id="ARBA00023326"/>
    </source>
</evidence>
<evidence type="ECO:0000256" key="3">
    <source>
        <dbReference type="ARBA" id="ARBA00022801"/>
    </source>
</evidence>
<evidence type="ECO:0000256" key="10">
    <source>
        <dbReference type="RuleBase" id="RU361166"/>
    </source>
</evidence>